<dbReference type="EMBL" id="JACHMB010000001">
    <property type="protein sequence ID" value="MBB5773376.1"/>
    <property type="molecule type" value="Genomic_DNA"/>
</dbReference>
<dbReference type="RefSeq" id="WP_185067377.1">
    <property type="nucleotide sequence ID" value="NZ_JACHMB010000001.1"/>
</dbReference>
<proteinExistence type="predicted"/>
<sequence length="250" mass="28268">MAAQYDNTDAFQGASFTMADLSATTFRSCDLRRVKIVDSWLMDVNVSGEIRNFRVNDVDVTPYVEAELDRRHPERVRLREMRTAGDFRAMWETIERLWSETLARAERLPEAARHERVDDEWSLVETLRHLVFATDAWAGRAILDAPDPFHRLGLTHSGYPPEDAAALGLDLDARPSYAEVAQARAGRVALVRGILDDLTDAGLERACTRAPAPGYPEEPRTVGGCLRVVMEEECEHRRYTVRDLATLQAR</sequence>
<dbReference type="Proteomes" id="UP000579153">
    <property type="component" value="Unassembled WGS sequence"/>
</dbReference>
<reference evidence="2 3" key="1">
    <citation type="submission" date="2020-08" db="EMBL/GenBank/DDBJ databases">
        <title>Sequencing the genomes of 1000 actinobacteria strains.</title>
        <authorList>
            <person name="Klenk H.-P."/>
        </authorList>
    </citation>
    <scope>NUCLEOTIDE SEQUENCE [LARGE SCALE GENOMIC DNA]</scope>
    <source>
        <strain evidence="2 3">DSM 45507</strain>
    </source>
</reference>
<dbReference type="InterPro" id="IPR034660">
    <property type="entry name" value="DinB/YfiT-like"/>
</dbReference>
<dbReference type="SUPFAM" id="SSF141571">
    <property type="entry name" value="Pentapeptide repeat-like"/>
    <property type="match status" value="1"/>
</dbReference>
<dbReference type="InterPro" id="IPR024775">
    <property type="entry name" value="DinB-like"/>
</dbReference>
<evidence type="ECO:0000313" key="3">
    <source>
        <dbReference type="Proteomes" id="UP000579153"/>
    </source>
</evidence>
<dbReference type="Gene3D" id="1.20.120.450">
    <property type="entry name" value="dinb family like domain"/>
    <property type="match status" value="1"/>
</dbReference>
<evidence type="ECO:0000259" key="1">
    <source>
        <dbReference type="Pfam" id="PF12867"/>
    </source>
</evidence>
<dbReference type="AlphaFoldDB" id="A0A7W9FXM4"/>
<comment type="caution">
    <text evidence="2">The sequence shown here is derived from an EMBL/GenBank/DDBJ whole genome shotgun (WGS) entry which is preliminary data.</text>
</comment>
<protein>
    <submittedName>
        <fullName evidence="2">Putative damage-inducible protein DinB</fullName>
    </submittedName>
</protein>
<accession>A0A7W9FXM4</accession>
<evidence type="ECO:0000313" key="2">
    <source>
        <dbReference type="EMBL" id="MBB5773376.1"/>
    </source>
</evidence>
<keyword evidence="3" id="KW-1185">Reference proteome</keyword>
<feature type="domain" description="DinB-like" evidence="1">
    <location>
        <begin position="94"/>
        <end position="239"/>
    </location>
</feature>
<gene>
    <name evidence="2" type="ORF">HD596_000132</name>
</gene>
<dbReference type="SUPFAM" id="SSF109854">
    <property type="entry name" value="DinB/YfiT-like putative metalloenzymes"/>
    <property type="match status" value="1"/>
</dbReference>
<organism evidence="2 3">
    <name type="scientific">Nonomuraea jabiensis</name>
    <dbReference type="NCBI Taxonomy" id="882448"/>
    <lineage>
        <taxon>Bacteria</taxon>
        <taxon>Bacillati</taxon>
        <taxon>Actinomycetota</taxon>
        <taxon>Actinomycetes</taxon>
        <taxon>Streptosporangiales</taxon>
        <taxon>Streptosporangiaceae</taxon>
        <taxon>Nonomuraea</taxon>
    </lineage>
</organism>
<dbReference type="Pfam" id="PF12867">
    <property type="entry name" value="DinB_2"/>
    <property type="match status" value="1"/>
</dbReference>
<name>A0A7W9FXM4_9ACTN</name>